<organism evidence="2">
    <name type="scientific">Guillardia theta (strain CCMP2712)</name>
    <name type="common">Cryptophyte</name>
    <dbReference type="NCBI Taxonomy" id="905079"/>
    <lineage>
        <taxon>Eukaryota</taxon>
        <taxon>Cryptophyceae</taxon>
        <taxon>Pyrenomonadales</taxon>
        <taxon>Geminigeraceae</taxon>
        <taxon>Guillardia</taxon>
    </lineage>
</organism>
<protein>
    <submittedName>
        <fullName evidence="2 3">Uncharacterized protein</fullName>
    </submittedName>
</protein>
<gene>
    <name evidence="2" type="ORF">GUITHDRAFT_114463</name>
</gene>
<dbReference type="KEGG" id="gtt:GUITHDRAFT_114463"/>
<feature type="compositionally biased region" description="Low complexity" evidence="1">
    <location>
        <begin position="1"/>
        <end position="18"/>
    </location>
</feature>
<accession>L1ITR3</accession>
<dbReference type="HOGENOM" id="CLU_656327_0_0_1"/>
<dbReference type="GeneID" id="17296168"/>
<name>L1ITR3_GUITC</name>
<dbReference type="EnsemblProtists" id="EKX39497">
    <property type="protein sequence ID" value="EKX39497"/>
    <property type="gene ID" value="GUITHDRAFT_114463"/>
</dbReference>
<reference evidence="3" key="3">
    <citation type="submission" date="2015-06" db="UniProtKB">
        <authorList>
            <consortium name="EnsemblProtists"/>
        </authorList>
    </citation>
    <scope>IDENTIFICATION</scope>
</reference>
<proteinExistence type="predicted"/>
<reference evidence="4" key="2">
    <citation type="submission" date="2012-11" db="EMBL/GenBank/DDBJ databases">
        <authorList>
            <person name="Kuo A."/>
            <person name="Curtis B.A."/>
            <person name="Tanifuji G."/>
            <person name="Burki F."/>
            <person name="Gruber A."/>
            <person name="Irimia M."/>
            <person name="Maruyama S."/>
            <person name="Arias M.C."/>
            <person name="Ball S.G."/>
            <person name="Gile G.H."/>
            <person name="Hirakawa Y."/>
            <person name="Hopkins J.F."/>
            <person name="Rensing S.A."/>
            <person name="Schmutz J."/>
            <person name="Symeonidi A."/>
            <person name="Elias M."/>
            <person name="Eveleigh R.J."/>
            <person name="Herman E.K."/>
            <person name="Klute M.J."/>
            <person name="Nakayama T."/>
            <person name="Obornik M."/>
            <person name="Reyes-Prieto A."/>
            <person name="Armbrust E.V."/>
            <person name="Aves S.J."/>
            <person name="Beiko R.G."/>
            <person name="Coutinho P."/>
            <person name="Dacks J.B."/>
            <person name="Durnford D.G."/>
            <person name="Fast N.M."/>
            <person name="Green B.R."/>
            <person name="Grisdale C."/>
            <person name="Hempe F."/>
            <person name="Henrissat B."/>
            <person name="Hoppner M.P."/>
            <person name="Ishida K.-I."/>
            <person name="Kim E."/>
            <person name="Koreny L."/>
            <person name="Kroth P.G."/>
            <person name="Liu Y."/>
            <person name="Malik S.-B."/>
            <person name="Maier U.G."/>
            <person name="McRose D."/>
            <person name="Mock T."/>
            <person name="Neilson J.A."/>
            <person name="Onodera N.T."/>
            <person name="Poole A.M."/>
            <person name="Pritham E.J."/>
            <person name="Richards T.A."/>
            <person name="Rocap G."/>
            <person name="Roy S.W."/>
            <person name="Sarai C."/>
            <person name="Schaack S."/>
            <person name="Shirato S."/>
            <person name="Slamovits C.H."/>
            <person name="Spencer D.F."/>
            <person name="Suzuki S."/>
            <person name="Worden A.Z."/>
            <person name="Zauner S."/>
            <person name="Barry K."/>
            <person name="Bell C."/>
            <person name="Bharti A.K."/>
            <person name="Crow J.A."/>
            <person name="Grimwood J."/>
            <person name="Kramer R."/>
            <person name="Lindquist E."/>
            <person name="Lucas S."/>
            <person name="Salamov A."/>
            <person name="McFadden G.I."/>
            <person name="Lane C.E."/>
            <person name="Keeling P.J."/>
            <person name="Gray M.W."/>
            <person name="Grigoriev I.V."/>
            <person name="Archibald J.M."/>
        </authorList>
    </citation>
    <scope>NUCLEOTIDE SEQUENCE</scope>
    <source>
        <strain evidence="4">CCMP2712</strain>
    </source>
</reference>
<dbReference type="EMBL" id="JH993039">
    <property type="protein sequence ID" value="EKX39497.1"/>
    <property type="molecule type" value="Genomic_DNA"/>
</dbReference>
<keyword evidence="4" id="KW-1185">Reference proteome</keyword>
<dbReference type="PaxDb" id="55529-EKX39497"/>
<evidence type="ECO:0000256" key="1">
    <source>
        <dbReference type="SAM" id="MobiDB-lite"/>
    </source>
</evidence>
<sequence length="419" mass="47388">MSGPNLSNPSSPPLQGSSCRRRKQTITLEDDELLTWESLASRAGFLYKQGKWQGQPNVNACLKAIGRSPELLLRILQEYEEQRGFSHHVDEAIREGIISDSDEPIPACYDSIKDPKVKTAILKKIQGDTDEDLLDVVTKKVDRHFASHKANCRVKWGHFADLFHHQCEDDSGQEAAEGPRKQKKCKTSKYDSLTFFEGILSSQAFKTVIKNELATNKELQNCLKPAVRQMMPSAREAAVALTANGITKSQYQGFCRANDSMAGCFIPMPKISRVRVQEKHAMCERFKLFCLPDGTHCLGLLQLVEEWIDIFKLHGKHRLVITINYDCATMTFSAGNPQKATEVTISIFPYGVDCSKKEWKFWQKLVRSSSCLMTMSYIPYGDSPEVFQRTVRAAYDQVIDLLKEKGIHVYNNQAPGYFC</sequence>
<evidence type="ECO:0000313" key="3">
    <source>
        <dbReference type="EnsemblProtists" id="EKX39497"/>
    </source>
</evidence>
<evidence type="ECO:0000313" key="4">
    <source>
        <dbReference type="Proteomes" id="UP000011087"/>
    </source>
</evidence>
<reference evidence="2 4" key="1">
    <citation type="journal article" date="2012" name="Nature">
        <title>Algal genomes reveal evolutionary mosaicism and the fate of nucleomorphs.</title>
        <authorList>
            <consortium name="DOE Joint Genome Institute"/>
            <person name="Curtis B.A."/>
            <person name="Tanifuji G."/>
            <person name="Burki F."/>
            <person name="Gruber A."/>
            <person name="Irimia M."/>
            <person name="Maruyama S."/>
            <person name="Arias M.C."/>
            <person name="Ball S.G."/>
            <person name="Gile G.H."/>
            <person name="Hirakawa Y."/>
            <person name="Hopkins J.F."/>
            <person name="Kuo A."/>
            <person name="Rensing S.A."/>
            <person name="Schmutz J."/>
            <person name="Symeonidi A."/>
            <person name="Elias M."/>
            <person name="Eveleigh R.J."/>
            <person name="Herman E.K."/>
            <person name="Klute M.J."/>
            <person name="Nakayama T."/>
            <person name="Obornik M."/>
            <person name="Reyes-Prieto A."/>
            <person name="Armbrust E.V."/>
            <person name="Aves S.J."/>
            <person name="Beiko R.G."/>
            <person name="Coutinho P."/>
            <person name="Dacks J.B."/>
            <person name="Durnford D.G."/>
            <person name="Fast N.M."/>
            <person name="Green B.R."/>
            <person name="Grisdale C.J."/>
            <person name="Hempel F."/>
            <person name="Henrissat B."/>
            <person name="Hoppner M.P."/>
            <person name="Ishida K."/>
            <person name="Kim E."/>
            <person name="Koreny L."/>
            <person name="Kroth P.G."/>
            <person name="Liu Y."/>
            <person name="Malik S.B."/>
            <person name="Maier U.G."/>
            <person name="McRose D."/>
            <person name="Mock T."/>
            <person name="Neilson J.A."/>
            <person name="Onodera N.T."/>
            <person name="Poole A.M."/>
            <person name="Pritham E.J."/>
            <person name="Richards T.A."/>
            <person name="Rocap G."/>
            <person name="Roy S.W."/>
            <person name="Sarai C."/>
            <person name="Schaack S."/>
            <person name="Shirato S."/>
            <person name="Slamovits C.H."/>
            <person name="Spencer D.F."/>
            <person name="Suzuki S."/>
            <person name="Worden A.Z."/>
            <person name="Zauner S."/>
            <person name="Barry K."/>
            <person name="Bell C."/>
            <person name="Bharti A.K."/>
            <person name="Crow J.A."/>
            <person name="Grimwood J."/>
            <person name="Kramer R."/>
            <person name="Lindquist E."/>
            <person name="Lucas S."/>
            <person name="Salamov A."/>
            <person name="McFadden G.I."/>
            <person name="Lane C.E."/>
            <person name="Keeling P.J."/>
            <person name="Gray M.W."/>
            <person name="Grigoriev I.V."/>
            <person name="Archibald J.M."/>
        </authorList>
    </citation>
    <scope>NUCLEOTIDE SEQUENCE</scope>
    <source>
        <strain evidence="2 4">CCMP2712</strain>
    </source>
</reference>
<dbReference type="Proteomes" id="UP000011087">
    <property type="component" value="Unassembled WGS sequence"/>
</dbReference>
<dbReference type="AlphaFoldDB" id="L1ITR3"/>
<feature type="region of interest" description="Disordered" evidence="1">
    <location>
        <begin position="1"/>
        <end position="21"/>
    </location>
</feature>
<dbReference type="RefSeq" id="XP_005826477.1">
    <property type="nucleotide sequence ID" value="XM_005826420.1"/>
</dbReference>
<evidence type="ECO:0000313" key="2">
    <source>
        <dbReference type="EMBL" id="EKX39497.1"/>
    </source>
</evidence>